<protein>
    <submittedName>
        <fullName evidence="1">Uncharacterized protein</fullName>
    </submittedName>
</protein>
<organism evidence="1 2">
    <name type="scientific">Odynerus spinipes</name>
    <dbReference type="NCBI Taxonomy" id="1348599"/>
    <lineage>
        <taxon>Eukaryota</taxon>
        <taxon>Metazoa</taxon>
        <taxon>Ecdysozoa</taxon>
        <taxon>Arthropoda</taxon>
        <taxon>Hexapoda</taxon>
        <taxon>Insecta</taxon>
        <taxon>Pterygota</taxon>
        <taxon>Neoptera</taxon>
        <taxon>Endopterygota</taxon>
        <taxon>Hymenoptera</taxon>
        <taxon>Apocrita</taxon>
        <taxon>Aculeata</taxon>
        <taxon>Vespoidea</taxon>
        <taxon>Vespidae</taxon>
        <taxon>Eumeninae</taxon>
        <taxon>Odynerus</taxon>
    </lineage>
</organism>
<evidence type="ECO:0000313" key="2">
    <source>
        <dbReference type="Proteomes" id="UP001258017"/>
    </source>
</evidence>
<sequence>MIAQISELDNSKLIEARSMVFIVVPTTRPIVSMRRNLGSRGDPCRRYKIPGWTAEGSFRFVIHRLLQIHVLKVLAQDCSLGVSLVVVSA</sequence>
<reference evidence="1" key="1">
    <citation type="submission" date="2021-08" db="EMBL/GenBank/DDBJ databases">
        <authorList>
            <person name="Misof B."/>
            <person name="Oliver O."/>
            <person name="Podsiadlowski L."/>
            <person name="Donath A."/>
            <person name="Peters R."/>
            <person name="Mayer C."/>
            <person name="Rust J."/>
            <person name="Gunkel S."/>
            <person name="Lesny P."/>
            <person name="Martin S."/>
            <person name="Oeyen J.P."/>
            <person name="Petersen M."/>
            <person name="Panagiotis P."/>
            <person name="Wilbrandt J."/>
            <person name="Tanja T."/>
        </authorList>
    </citation>
    <scope>NUCLEOTIDE SEQUENCE</scope>
    <source>
        <strain evidence="1">GBR_01_08_01A</strain>
        <tissue evidence="1">Thorax + abdomen</tissue>
    </source>
</reference>
<reference evidence="1" key="2">
    <citation type="journal article" date="2023" name="Commun. Biol.">
        <title>Intrasexual cuticular hydrocarbon dimorphism in a wasp sheds light on hydrocarbon biosynthesis genes in Hymenoptera.</title>
        <authorList>
            <person name="Moris V.C."/>
            <person name="Podsiadlowski L."/>
            <person name="Martin S."/>
            <person name="Oeyen J.P."/>
            <person name="Donath A."/>
            <person name="Petersen M."/>
            <person name="Wilbrandt J."/>
            <person name="Misof B."/>
            <person name="Liedtke D."/>
            <person name="Thamm M."/>
            <person name="Scheiner R."/>
            <person name="Schmitt T."/>
            <person name="Niehuis O."/>
        </authorList>
    </citation>
    <scope>NUCLEOTIDE SEQUENCE</scope>
    <source>
        <strain evidence="1">GBR_01_08_01A</strain>
    </source>
</reference>
<dbReference type="EMBL" id="JAIFRP010004405">
    <property type="protein sequence ID" value="KAK2576931.1"/>
    <property type="molecule type" value="Genomic_DNA"/>
</dbReference>
<dbReference type="AlphaFoldDB" id="A0AAD9VJF0"/>
<comment type="caution">
    <text evidence="1">The sequence shown here is derived from an EMBL/GenBank/DDBJ whole genome shotgun (WGS) entry which is preliminary data.</text>
</comment>
<dbReference type="Proteomes" id="UP001258017">
    <property type="component" value="Unassembled WGS sequence"/>
</dbReference>
<evidence type="ECO:0000313" key="1">
    <source>
        <dbReference type="EMBL" id="KAK2576931.1"/>
    </source>
</evidence>
<name>A0AAD9VJF0_9HYME</name>
<gene>
    <name evidence="1" type="ORF">KPH14_005549</name>
</gene>
<keyword evidence="2" id="KW-1185">Reference proteome</keyword>
<accession>A0AAD9VJF0</accession>
<proteinExistence type="predicted"/>